<dbReference type="EMBL" id="JACHMH010000001">
    <property type="protein sequence ID" value="MBB4680083.1"/>
    <property type="molecule type" value="Genomic_DNA"/>
</dbReference>
<dbReference type="InterPro" id="IPR036388">
    <property type="entry name" value="WH-like_DNA-bd_sf"/>
</dbReference>
<dbReference type="SMART" id="SM00418">
    <property type="entry name" value="HTH_ARSR"/>
    <property type="match status" value="1"/>
</dbReference>
<dbReference type="InterPro" id="IPR036390">
    <property type="entry name" value="WH_DNA-bd_sf"/>
</dbReference>
<evidence type="ECO:0000259" key="4">
    <source>
        <dbReference type="PROSITE" id="PS50987"/>
    </source>
</evidence>
<dbReference type="InterPro" id="IPR001845">
    <property type="entry name" value="HTH_ArsR_DNA-bd_dom"/>
</dbReference>
<organism evidence="5 6">
    <name type="scientific">Crossiella cryophila</name>
    <dbReference type="NCBI Taxonomy" id="43355"/>
    <lineage>
        <taxon>Bacteria</taxon>
        <taxon>Bacillati</taxon>
        <taxon>Actinomycetota</taxon>
        <taxon>Actinomycetes</taxon>
        <taxon>Pseudonocardiales</taxon>
        <taxon>Pseudonocardiaceae</taxon>
        <taxon>Crossiella</taxon>
    </lineage>
</organism>
<dbReference type="Proteomes" id="UP000533598">
    <property type="component" value="Unassembled WGS sequence"/>
</dbReference>
<dbReference type="RefSeq" id="WP_312988404.1">
    <property type="nucleotide sequence ID" value="NZ_BAAAUI010000019.1"/>
</dbReference>
<evidence type="ECO:0000313" key="5">
    <source>
        <dbReference type="EMBL" id="MBB4680083.1"/>
    </source>
</evidence>
<reference evidence="5 6" key="1">
    <citation type="submission" date="2020-08" db="EMBL/GenBank/DDBJ databases">
        <title>Sequencing the genomes of 1000 actinobacteria strains.</title>
        <authorList>
            <person name="Klenk H.-P."/>
        </authorList>
    </citation>
    <scope>NUCLEOTIDE SEQUENCE [LARGE SCALE GENOMIC DNA]</scope>
    <source>
        <strain evidence="5 6">DSM 44230</strain>
    </source>
</reference>
<proteinExistence type="predicted"/>
<dbReference type="PANTHER" id="PTHR33154:SF18">
    <property type="entry name" value="ARSENICAL RESISTANCE OPERON REPRESSOR"/>
    <property type="match status" value="1"/>
</dbReference>
<evidence type="ECO:0000256" key="2">
    <source>
        <dbReference type="ARBA" id="ARBA00023125"/>
    </source>
</evidence>
<dbReference type="AlphaFoldDB" id="A0A7W7CF91"/>
<dbReference type="NCBIfam" id="NF033788">
    <property type="entry name" value="HTH_metalloreg"/>
    <property type="match status" value="1"/>
</dbReference>
<keyword evidence="3" id="KW-0804">Transcription</keyword>
<dbReference type="Gene3D" id="1.10.10.10">
    <property type="entry name" value="Winged helix-like DNA-binding domain superfamily/Winged helix DNA-binding domain"/>
    <property type="match status" value="1"/>
</dbReference>
<dbReference type="CDD" id="cd00090">
    <property type="entry name" value="HTH_ARSR"/>
    <property type="match status" value="1"/>
</dbReference>
<gene>
    <name evidence="5" type="ORF">HNR67_006201</name>
</gene>
<dbReference type="PROSITE" id="PS50987">
    <property type="entry name" value="HTH_ARSR_2"/>
    <property type="match status" value="1"/>
</dbReference>
<dbReference type="PANTHER" id="PTHR33154">
    <property type="entry name" value="TRANSCRIPTIONAL REGULATOR, ARSR FAMILY"/>
    <property type="match status" value="1"/>
</dbReference>
<dbReference type="GO" id="GO:0003700">
    <property type="term" value="F:DNA-binding transcription factor activity"/>
    <property type="evidence" value="ECO:0007669"/>
    <property type="project" value="InterPro"/>
</dbReference>
<dbReference type="PRINTS" id="PR00778">
    <property type="entry name" value="HTHARSR"/>
</dbReference>
<accession>A0A7W7CF91</accession>
<keyword evidence="1" id="KW-0805">Transcription regulation</keyword>
<protein>
    <submittedName>
        <fullName evidence="5">DNA-binding transcriptional ArsR family regulator</fullName>
    </submittedName>
</protein>
<sequence length="109" mass="11873">MQPTGTARLDPSVAAEAAALFKALGDPVRLQLLALVRQSTDGEVCFCHLAEGFDMPQSSLSHHLKILVAAGILHRERRGTWSWYRIEPAALDRMNEVLRAGAGLHISGE</sequence>
<keyword evidence="6" id="KW-1185">Reference proteome</keyword>
<comment type="caution">
    <text evidence="5">The sequence shown here is derived from an EMBL/GenBank/DDBJ whole genome shotgun (WGS) entry which is preliminary data.</text>
</comment>
<evidence type="ECO:0000256" key="3">
    <source>
        <dbReference type="ARBA" id="ARBA00023163"/>
    </source>
</evidence>
<keyword evidence="2 5" id="KW-0238">DNA-binding</keyword>
<dbReference type="InterPro" id="IPR051081">
    <property type="entry name" value="HTH_MetalResp_TranReg"/>
</dbReference>
<feature type="domain" description="HTH arsR-type" evidence="4">
    <location>
        <begin position="9"/>
        <end position="109"/>
    </location>
</feature>
<dbReference type="SUPFAM" id="SSF46785">
    <property type="entry name" value="Winged helix' DNA-binding domain"/>
    <property type="match status" value="1"/>
</dbReference>
<name>A0A7W7CF91_9PSEU</name>
<dbReference type="Pfam" id="PF01022">
    <property type="entry name" value="HTH_5"/>
    <property type="match status" value="1"/>
</dbReference>
<evidence type="ECO:0000313" key="6">
    <source>
        <dbReference type="Proteomes" id="UP000533598"/>
    </source>
</evidence>
<evidence type="ECO:0000256" key="1">
    <source>
        <dbReference type="ARBA" id="ARBA00023015"/>
    </source>
</evidence>
<dbReference type="InterPro" id="IPR011991">
    <property type="entry name" value="ArsR-like_HTH"/>
</dbReference>
<dbReference type="GO" id="GO:0003677">
    <property type="term" value="F:DNA binding"/>
    <property type="evidence" value="ECO:0007669"/>
    <property type="project" value="UniProtKB-KW"/>
</dbReference>